<dbReference type="AlphaFoldDB" id="A0A6M4G4V7"/>
<proteinExistence type="predicted"/>
<gene>
    <name evidence="1" type="ORF">HH800_06895</name>
</gene>
<evidence type="ECO:0000313" key="2">
    <source>
        <dbReference type="Proteomes" id="UP000502611"/>
    </source>
</evidence>
<dbReference type="RefSeq" id="WP_169860611.1">
    <property type="nucleotide sequence ID" value="NZ_CP053021.1"/>
</dbReference>
<dbReference type="Proteomes" id="UP000502611">
    <property type="component" value="Chromosome"/>
</dbReference>
<reference evidence="1 2" key="1">
    <citation type="submission" date="2020-04" db="EMBL/GenBank/DDBJ databases">
        <title>The Whole Genome Analysis of High salt-tolerant Sphingobium yanoikuyae YC-XJ2 with Aryl organophosphorus flame retardants (aryl-OPFRs)-degrading capacity and characteristics of Related phosphotriesterase.</title>
        <authorList>
            <person name="Li X."/>
        </authorList>
    </citation>
    <scope>NUCLEOTIDE SEQUENCE [LARGE SCALE GENOMIC DNA]</scope>
    <source>
        <strain evidence="1 2">YC-XJ2</strain>
    </source>
</reference>
<protein>
    <submittedName>
        <fullName evidence="1">Uncharacterized protein</fullName>
    </submittedName>
</protein>
<accession>A0A6M4G4V7</accession>
<organism evidence="1 2">
    <name type="scientific">Sphingobium yanoikuyae</name>
    <name type="common">Sphingomonas yanoikuyae</name>
    <dbReference type="NCBI Taxonomy" id="13690"/>
    <lineage>
        <taxon>Bacteria</taxon>
        <taxon>Pseudomonadati</taxon>
        <taxon>Pseudomonadota</taxon>
        <taxon>Alphaproteobacteria</taxon>
        <taxon>Sphingomonadales</taxon>
        <taxon>Sphingomonadaceae</taxon>
        <taxon>Sphingobium</taxon>
    </lineage>
</organism>
<evidence type="ECO:0000313" key="1">
    <source>
        <dbReference type="EMBL" id="QJR01950.1"/>
    </source>
</evidence>
<name>A0A6M4G4V7_SPHYA</name>
<dbReference type="EMBL" id="CP053021">
    <property type="protein sequence ID" value="QJR01950.1"/>
    <property type="molecule type" value="Genomic_DNA"/>
</dbReference>
<sequence>MKAYDLNAHYSCTTILTDEDLLDFQDGARTIDSFFGANLTFHLEDGGAIVQHNRPWVNALIGSWDDLRDAEDAYALAAAEYAQHRAVQDVADAYAGGAAA</sequence>